<keyword evidence="2" id="KW-0378">Hydrolase</keyword>
<evidence type="ECO:0000313" key="4">
    <source>
        <dbReference type="Proteomes" id="UP000092605"/>
    </source>
</evidence>
<dbReference type="Pfam" id="PF03819">
    <property type="entry name" value="MazG"/>
    <property type="match status" value="1"/>
</dbReference>
<dbReference type="SUPFAM" id="SSF101386">
    <property type="entry name" value="all-alpha NTP pyrophosphatases"/>
    <property type="match status" value="1"/>
</dbReference>
<evidence type="ECO:0000259" key="1">
    <source>
        <dbReference type="Pfam" id="PF03819"/>
    </source>
</evidence>
<dbReference type="EMBL" id="FRBG01000012">
    <property type="protein sequence ID" value="SHL12855.1"/>
    <property type="molecule type" value="Genomic_DNA"/>
</dbReference>
<evidence type="ECO:0000313" key="2">
    <source>
        <dbReference type="EMBL" id="KXZ40035.1"/>
    </source>
</evidence>
<protein>
    <submittedName>
        <fullName evidence="2">MazG nucleotide pyrophosphohydrolase</fullName>
    </submittedName>
    <submittedName>
        <fullName evidence="3">NTP pyrophosphatase, house-cleaning of non-canonical NTPs</fullName>
    </submittedName>
</protein>
<reference evidence="3 5" key="2">
    <citation type="submission" date="2016-11" db="EMBL/GenBank/DDBJ databases">
        <authorList>
            <person name="Varghese N."/>
            <person name="Submissions S."/>
        </authorList>
    </citation>
    <scope>NUCLEOTIDE SEQUENCE [LARGE SCALE GENOMIC DNA]</scope>
    <source>
        <strain evidence="3 5">DSM 7308</strain>
    </source>
</reference>
<organism evidence="2 4">
    <name type="scientific">Alkalithermobacter thermoalcaliphilus JW-YL-7 = DSM 7308</name>
    <dbReference type="NCBI Taxonomy" id="1121328"/>
    <lineage>
        <taxon>Bacteria</taxon>
        <taxon>Bacillati</taxon>
        <taxon>Bacillota</taxon>
        <taxon>Clostridia</taxon>
        <taxon>Peptostreptococcales</taxon>
        <taxon>Tepidibacteraceae</taxon>
        <taxon>Alkalithermobacter</taxon>
    </lineage>
</organism>
<dbReference type="GO" id="GO:0047429">
    <property type="term" value="F:nucleoside triphosphate diphosphatase activity"/>
    <property type="evidence" value="ECO:0007669"/>
    <property type="project" value="InterPro"/>
</dbReference>
<keyword evidence="5" id="KW-1185">Reference proteome</keyword>
<dbReference type="Proteomes" id="UP000092605">
    <property type="component" value="Unassembled WGS sequence"/>
</dbReference>
<dbReference type="CDD" id="cd11542">
    <property type="entry name" value="NTP-PPase_u5"/>
    <property type="match status" value="1"/>
</dbReference>
<name>A0A150FS89_CLOPD</name>
<gene>
    <name evidence="2" type="ORF">JWYL7_1110</name>
    <name evidence="3" type="ORF">SAMN05661008_01505</name>
</gene>
<dbReference type="OrthoDB" id="9154322at2"/>
<comment type="caution">
    <text evidence="2">The sequence shown here is derived from an EMBL/GenBank/DDBJ whole genome shotgun (WGS) entry which is preliminary data.</text>
</comment>
<evidence type="ECO:0000313" key="3">
    <source>
        <dbReference type="EMBL" id="SHL12855.1"/>
    </source>
</evidence>
<dbReference type="Proteomes" id="UP000323392">
    <property type="component" value="Unassembled WGS sequence"/>
</dbReference>
<dbReference type="RefSeq" id="WP_066070226.1">
    <property type="nucleotide sequence ID" value="NZ_FRBG01000012.1"/>
</dbReference>
<dbReference type="EMBL" id="LSFY01000001">
    <property type="protein sequence ID" value="KXZ40035.1"/>
    <property type="molecule type" value="Genomic_DNA"/>
</dbReference>
<dbReference type="InterPro" id="IPR004518">
    <property type="entry name" value="MazG-like_dom"/>
</dbReference>
<feature type="domain" description="NTP pyrophosphohydrolase MazG-like" evidence="1">
    <location>
        <begin position="48"/>
        <end position="108"/>
    </location>
</feature>
<dbReference type="STRING" id="1121328.JWYL7_1110"/>
<reference evidence="2 4" key="1">
    <citation type="submission" date="2016-02" db="EMBL/GenBank/DDBJ databases">
        <title>Draft genome sequence for Clostridium paradoxum JW-YL-7.</title>
        <authorList>
            <person name="Utturkar S.M."/>
            <person name="Lancaster A."/>
            <person name="Poole F.L."/>
            <person name="Adams M.W."/>
            <person name="Brown S.D."/>
        </authorList>
    </citation>
    <scope>NUCLEOTIDE SEQUENCE [LARGE SCALE GENOMIC DNA]</scope>
    <source>
        <strain evidence="2 4">JW-YL-7</strain>
    </source>
</reference>
<sequence length="116" mass="13512">MKELIKKCHMNSANKGFWEDVRAIEVLYQNCIIDKKFKESMINNAIATRLALIQSEVSEALEELRKGDMENFKEELADICIRIFDLSGGLKIDLEEKILEKMKKNESRGYKHGKKF</sequence>
<dbReference type="GO" id="GO:0009143">
    <property type="term" value="P:nucleoside triphosphate catabolic process"/>
    <property type="evidence" value="ECO:0007669"/>
    <property type="project" value="InterPro"/>
</dbReference>
<accession>A0A150FS89</accession>
<evidence type="ECO:0000313" key="5">
    <source>
        <dbReference type="Proteomes" id="UP000323392"/>
    </source>
</evidence>
<dbReference type="AlphaFoldDB" id="A0A150FS89"/>
<proteinExistence type="predicted"/>
<dbReference type="Gene3D" id="1.10.287.1080">
    <property type="entry name" value="MazG-like"/>
    <property type="match status" value="1"/>
</dbReference>